<dbReference type="Proteomes" id="UP000886998">
    <property type="component" value="Unassembled WGS sequence"/>
</dbReference>
<gene>
    <name evidence="2" type="ORF">TNIN_95611</name>
</gene>
<organism evidence="2 3">
    <name type="scientific">Trichonephila inaurata madagascariensis</name>
    <dbReference type="NCBI Taxonomy" id="2747483"/>
    <lineage>
        <taxon>Eukaryota</taxon>
        <taxon>Metazoa</taxon>
        <taxon>Ecdysozoa</taxon>
        <taxon>Arthropoda</taxon>
        <taxon>Chelicerata</taxon>
        <taxon>Arachnida</taxon>
        <taxon>Araneae</taxon>
        <taxon>Araneomorphae</taxon>
        <taxon>Entelegynae</taxon>
        <taxon>Araneoidea</taxon>
        <taxon>Nephilidae</taxon>
        <taxon>Trichonephila</taxon>
        <taxon>Trichonephila inaurata</taxon>
    </lineage>
</organism>
<comment type="caution">
    <text evidence="2">The sequence shown here is derived from an EMBL/GenBank/DDBJ whole genome shotgun (WGS) entry which is preliminary data.</text>
</comment>
<name>A0A8X7BVW3_9ARAC</name>
<protein>
    <submittedName>
        <fullName evidence="2">Uncharacterized protein</fullName>
    </submittedName>
</protein>
<dbReference type="EMBL" id="BMAV01005082">
    <property type="protein sequence ID" value="GFY45840.1"/>
    <property type="molecule type" value="Genomic_DNA"/>
</dbReference>
<accession>A0A8X7BVW3</accession>
<proteinExistence type="predicted"/>
<feature type="compositionally biased region" description="Acidic residues" evidence="1">
    <location>
        <begin position="167"/>
        <end position="176"/>
    </location>
</feature>
<evidence type="ECO:0000313" key="3">
    <source>
        <dbReference type="Proteomes" id="UP000886998"/>
    </source>
</evidence>
<keyword evidence="3" id="KW-1185">Reference proteome</keyword>
<feature type="compositionally biased region" description="Polar residues" evidence="1">
    <location>
        <begin position="180"/>
        <end position="192"/>
    </location>
</feature>
<evidence type="ECO:0000256" key="1">
    <source>
        <dbReference type="SAM" id="MobiDB-lite"/>
    </source>
</evidence>
<evidence type="ECO:0000313" key="2">
    <source>
        <dbReference type="EMBL" id="GFY45840.1"/>
    </source>
</evidence>
<sequence length="192" mass="21290">MTHLILSEIRTAVTRIQYSMFANDPPRFVSGPVPPANLTMSNGQYKVLRQVGEEMDPKNTIKTVKYQDSWVGIWGNDFLCSWLCGSSYGCDVWYHLLGATECEVFVLFEHKSVRPYDAIDYVGVVSFNCSAFAGFGKKGAFGIIIKGLTIPEALEVFHNLPSDIESDESSLSEAEDVMTAKSSSSENTDIHE</sequence>
<dbReference type="AlphaFoldDB" id="A0A8X7BVW3"/>
<feature type="region of interest" description="Disordered" evidence="1">
    <location>
        <begin position="167"/>
        <end position="192"/>
    </location>
</feature>
<reference evidence="2" key="1">
    <citation type="submission" date="2020-08" db="EMBL/GenBank/DDBJ databases">
        <title>Multicomponent nature underlies the extraordinary mechanical properties of spider dragline silk.</title>
        <authorList>
            <person name="Kono N."/>
            <person name="Nakamura H."/>
            <person name="Mori M."/>
            <person name="Yoshida Y."/>
            <person name="Ohtoshi R."/>
            <person name="Malay A.D."/>
            <person name="Moran D.A.P."/>
            <person name="Tomita M."/>
            <person name="Numata K."/>
            <person name="Arakawa K."/>
        </authorList>
    </citation>
    <scope>NUCLEOTIDE SEQUENCE</scope>
</reference>